<dbReference type="FunFam" id="1.20.58.340:FF:000001">
    <property type="entry name" value="Magnesium transport protein CorA"/>
    <property type="match status" value="1"/>
</dbReference>
<dbReference type="EMBL" id="HE575322">
    <property type="protein sequence ID" value="CCC92790.1"/>
    <property type="molecule type" value="Genomic_DNA"/>
</dbReference>
<feature type="compositionally biased region" description="Low complexity" evidence="11">
    <location>
        <begin position="99"/>
        <end position="122"/>
    </location>
</feature>
<keyword evidence="5" id="KW-0997">Cell inner membrane</keyword>
<dbReference type="SUPFAM" id="SSF143865">
    <property type="entry name" value="CorA soluble domain-like"/>
    <property type="match status" value="1"/>
</dbReference>
<comment type="similarity">
    <text evidence="2">Belongs to the CorA metal ion transporter (MIT) (TC 1.A.35) family.</text>
</comment>
<reference evidence="13" key="1">
    <citation type="journal article" date="2012" name="Proc. Natl. Acad. Sci. U.S.A.">
        <title>Antigenic diversity is generated by distinct evolutionary mechanisms in African trypanosome species.</title>
        <authorList>
            <person name="Jackson A.P."/>
            <person name="Berry A."/>
            <person name="Aslett M."/>
            <person name="Allison H.C."/>
            <person name="Burton P."/>
            <person name="Vavrova-Anderson J."/>
            <person name="Brown R."/>
            <person name="Browne H."/>
            <person name="Corton N."/>
            <person name="Hauser H."/>
            <person name="Gamble J."/>
            <person name="Gilderthorp R."/>
            <person name="Marcello L."/>
            <person name="McQuillan J."/>
            <person name="Otto T.D."/>
            <person name="Quail M.A."/>
            <person name="Sanders M.J."/>
            <person name="van Tonder A."/>
            <person name="Ginger M.L."/>
            <person name="Field M.C."/>
            <person name="Barry J.D."/>
            <person name="Hertz-Fowler C."/>
            <person name="Berriman M."/>
        </authorList>
    </citation>
    <scope>NUCLEOTIDE SEQUENCE</scope>
    <source>
        <strain evidence="13">IL3000</strain>
    </source>
</reference>
<dbReference type="InterPro" id="IPR045861">
    <property type="entry name" value="CorA_cytoplasmic_dom"/>
</dbReference>
<evidence type="ECO:0000256" key="4">
    <source>
        <dbReference type="ARBA" id="ARBA00022475"/>
    </source>
</evidence>
<name>G0UTS6_TRYCI</name>
<dbReference type="AlphaFoldDB" id="G0UTS6"/>
<proteinExistence type="inferred from homology"/>
<keyword evidence="3" id="KW-0813">Transport</keyword>
<organism evidence="13">
    <name type="scientific">Trypanosoma congolense (strain IL3000)</name>
    <dbReference type="NCBI Taxonomy" id="1068625"/>
    <lineage>
        <taxon>Eukaryota</taxon>
        <taxon>Discoba</taxon>
        <taxon>Euglenozoa</taxon>
        <taxon>Kinetoplastea</taxon>
        <taxon>Metakinetoplastina</taxon>
        <taxon>Trypanosomatida</taxon>
        <taxon>Trypanosomatidae</taxon>
        <taxon>Trypanosoma</taxon>
        <taxon>Nannomonas</taxon>
    </lineage>
</organism>
<dbReference type="GO" id="GO:0005886">
    <property type="term" value="C:plasma membrane"/>
    <property type="evidence" value="ECO:0007669"/>
    <property type="project" value="UniProtKB-SubCell"/>
</dbReference>
<keyword evidence="8 12" id="KW-1133">Transmembrane helix</keyword>
<keyword evidence="4" id="KW-1003">Cell membrane</keyword>
<dbReference type="GO" id="GO:0000287">
    <property type="term" value="F:magnesium ion binding"/>
    <property type="evidence" value="ECO:0007669"/>
    <property type="project" value="TreeGrafter"/>
</dbReference>
<keyword evidence="6 12" id="KW-0812">Transmembrane</keyword>
<evidence type="ECO:0000256" key="3">
    <source>
        <dbReference type="ARBA" id="ARBA00022448"/>
    </source>
</evidence>
<evidence type="ECO:0000256" key="9">
    <source>
        <dbReference type="ARBA" id="ARBA00023065"/>
    </source>
</evidence>
<evidence type="ECO:0000256" key="11">
    <source>
        <dbReference type="SAM" id="MobiDB-lite"/>
    </source>
</evidence>
<keyword evidence="9" id="KW-0406">Ion transport</keyword>
<evidence type="ECO:0000256" key="5">
    <source>
        <dbReference type="ARBA" id="ARBA00022519"/>
    </source>
</evidence>
<keyword evidence="10 12" id="KW-0472">Membrane</keyword>
<feature type="transmembrane region" description="Helical" evidence="12">
    <location>
        <begin position="631"/>
        <end position="652"/>
    </location>
</feature>
<dbReference type="GO" id="GO:0015087">
    <property type="term" value="F:cobalt ion transmembrane transporter activity"/>
    <property type="evidence" value="ECO:0007669"/>
    <property type="project" value="TreeGrafter"/>
</dbReference>
<feature type="compositionally biased region" description="Low complexity" evidence="11">
    <location>
        <begin position="283"/>
        <end position="299"/>
    </location>
</feature>
<evidence type="ECO:0000256" key="2">
    <source>
        <dbReference type="ARBA" id="ARBA00009765"/>
    </source>
</evidence>
<sequence length="658" mass="73924">MSSLSNVGQDSNAGPPSVLPHLETASDSSPRCTDGMVQSIRGIYELFQQGALTQEEFDAAKRQILFPDRSPPSDPARSVDSGYGARSRNRRCRRRGGDVSLRFSSNRSSSSSSSSGSTSTVSSFMVAPRPRVWLPLVNEDDINEVNMEATVAEGMDNVFVTMQVGKGDLSFHRSRTSSNDPNCRIASSGSNFRRYGTFKGAWPVTISDVNVPKDSGRAPLRSSDTVFVEYFNCRGERGTTFSAVELKEHQLRSPFILRRRYAESTNLLSMEVFPPSSGGGLKGLSASQSPKAPSSSGSSHLELCLNWYWVDMVGRDPAEMEYQSALRGLTRQFNIAESFLLDREHPLVLPQICTSPEDPAQFLICLRAATAKIALDDDSVKELTNRWILVVDLKRKVLITIHRADSSYLANMRFHWKSLMERSDISFEEFLVRVMHDAVCTYTNHLLAHADILEKCEAKLFVPSSKAVYKATNNEHLTGNYHANARVFSLFVDGLTSPFLLKLMDPKNKGPMDKSLMNIFLYHLHRRASVHHRVLNMTRVVLTESFTKLGLCSKEYADEMCVHCIELIDRALEICDDAKTLLDMHLSLQSFRTNELMALLTKFSAFFTPSSFLAAVYGMNFYNIPEIQWEWGYTCFWGACLAACVLIYLYMYRRGLLE</sequence>
<dbReference type="Gene3D" id="1.20.58.340">
    <property type="entry name" value="Magnesium transport protein CorA, transmembrane region"/>
    <property type="match status" value="1"/>
</dbReference>
<feature type="region of interest" description="Disordered" evidence="11">
    <location>
        <begin position="65"/>
        <end position="122"/>
    </location>
</feature>
<feature type="compositionally biased region" description="Polar residues" evidence="11">
    <location>
        <begin position="1"/>
        <end position="14"/>
    </location>
</feature>
<dbReference type="InterPro" id="IPR002523">
    <property type="entry name" value="MgTranspt_CorA/ZnTranspt_ZntB"/>
</dbReference>
<evidence type="ECO:0000256" key="1">
    <source>
        <dbReference type="ARBA" id="ARBA00004651"/>
    </source>
</evidence>
<evidence type="ECO:0000256" key="7">
    <source>
        <dbReference type="ARBA" id="ARBA00022842"/>
    </source>
</evidence>
<comment type="subcellular location">
    <subcellularLocation>
        <location evidence="1">Cell membrane</location>
        <topology evidence="1">Multi-pass membrane protein</topology>
    </subcellularLocation>
</comment>
<dbReference type="PANTHER" id="PTHR46494">
    <property type="entry name" value="CORA FAMILY METAL ION TRANSPORTER (EUROFUNG)"/>
    <property type="match status" value="1"/>
</dbReference>
<feature type="region of interest" description="Disordered" evidence="11">
    <location>
        <begin position="1"/>
        <end position="33"/>
    </location>
</feature>
<evidence type="ECO:0000256" key="12">
    <source>
        <dbReference type="SAM" id="Phobius"/>
    </source>
</evidence>
<feature type="region of interest" description="Disordered" evidence="11">
    <location>
        <begin position="280"/>
        <end position="299"/>
    </location>
</feature>
<evidence type="ECO:0000256" key="8">
    <source>
        <dbReference type="ARBA" id="ARBA00022989"/>
    </source>
</evidence>
<gene>
    <name evidence="13" type="ORF">TCIL3000_9_1870</name>
</gene>
<feature type="compositionally biased region" description="Low complexity" evidence="11">
    <location>
        <begin position="75"/>
        <end position="86"/>
    </location>
</feature>
<dbReference type="SUPFAM" id="SSF144083">
    <property type="entry name" value="Magnesium transport protein CorA, transmembrane region"/>
    <property type="match status" value="1"/>
</dbReference>
<dbReference type="InterPro" id="IPR045863">
    <property type="entry name" value="CorA_TM1_TM2"/>
</dbReference>
<evidence type="ECO:0000313" key="13">
    <source>
        <dbReference type="EMBL" id="CCC92790.1"/>
    </source>
</evidence>
<keyword evidence="7" id="KW-0460">Magnesium</keyword>
<evidence type="ECO:0000256" key="6">
    <source>
        <dbReference type="ARBA" id="ARBA00022692"/>
    </source>
</evidence>
<accession>G0UTS6</accession>
<dbReference type="Pfam" id="PF01544">
    <property type="entry name" value="CorA"/>
    <property type="match status" value="1"/>
</dbReference>
<dbReference type="GO" id="GO:0050897">
    <property type="term" value="F:cobalt ion binding"/>
    <property type="evidence" value="ECO:0007669"/>
    <property type="project" value="TreeGrafter"/>
</dbReference>
<evidence type="ECO:0000256" key="10">
    <source>
        <dbReference type="ARBA" id="ARBA00023136"/>
    </source>
</evidence>
<dbReference type="GO" id="GO:0015095">
    <property type="term" value="F:magnesium ion transmembrane transporter activity"/>
    <property type="evidence" value="ECO:0007669"/>
    <property type="project" value="TreeGrafter"/>
</dbReference>
<protein>
    <submittedName>
        <fullName evidence="13">Putative cation transporter</fullName>
    </submittedName>
</protein>
<dbReference type="VEuPathDB" id="TriTrypDB:TcIL3000_9_1870"/>
<feature type="transmembrane region" description="Helical" evidence="12">
    <location>
        <begin position="596"/>
        <end position="619"/>
    </location>
</feature>
<dbReference type="PANTHER" id="PTHR46494:SF1">
    <property type="entry name" value="CORA FAMILY METAL ION TRANSPORTER (EUROFUNG)"/>
    <property type="match status" value="1"/>
</dbReference>